<dbReference type="Proteomes" id="UP000016930">
    <property type="component" value="Unassembled WGS sequence"/>
</dbReference>
<name>M2RFU9_CERS8</name>
<keyword evidence="2" id="KW-1133">Transmembrane helix</keyword>
<feature type="region of interest" description="Disordered" evidence="1">
    <location>
        <begin position="1"/>
        <end position="57"/>
    </location>
</feature>
<reference evidence="4 5" key="1">
    <citation type="journal article" date="2012" name="Proc. Natl. Acad. Sci. U.S.A.">
        <title>Comparative genomics of Ceriporiopsis subvermispora and Phanerochaete chrysosporium provide insight into selective ligninolysis.</title>
        <authorList>
            <person name="Fernandez-Fueyo E."/>
            <person name="Ruiz-Duenas F.J."/>
            <person name="Ferreira P."/>
            <person name="Floudas D."/>
            <person name="Hibbett D.S."/>
            <person name="Canessa P."/>
            <person name="Larrondo L.F."/>
            <person name="James T.Y."/>
            <person name="Seelenfreund D."/>
            <person name="Lobos S."/>
            <person name="Polanco R."/>
            <person name="Tello M."/>
            <person name="Honda Y."/>
            <person name="Watanabe T."/>
            <person name="Watanabe T."/>
            <person name="Ryu J.S."/>
            <person name="Kubicek C.P."/>
            <person name="Schmoll M."/>
            <person name="Gaskell J."/>
            <person name="Hammel K.E."/>
            <person name="St John F.J."/>
            <person name="Vanden Wymelenberg A."/>
            <person name="Sabat G."/>
            <person name="Splinter BonDurant S."/>
            <person name="Syed K."/>
            <person name="Yadav J.S."/>
            <person name="Doddapaneni H."/>
            <person name="Subramanian V."/>
            <person name="Lavin J.L."/>
            <person name="Oguiza J.A."/>
            <person name="Perez G."/>
            <person name="Pisabarro A.G."/>
            <person name="Ramirez L."/>
            <person name="Santoyo F."/>
            <person name="Master E."/>
            <person name="Coutinho P.M."/>
            <person name="Henrissat B."/>
            <person name="Lombard V."/>
            <person name="Magnuson J.K."/>
            <person name="Kuees U."/>
            <person name="Hori C."/>
            <person name="Igarashi K."/>
            <person name="Samejima M."/>
            <person name="Held B.W."/>
            <person name="Barry K.W."/>
            <person name="LaButti K.M."/>
            <person name="Lapidus A."/>
            <person name="Lindquist E.A."/>
            <person name="Lucas S.M."/>
            <person name="Riley R."/>
            <person name="Salamov A.A."/>
            <person name="Hoffmeister D."/>
            <person name="Schwenk D."/>
            <person name="Hadar Y."/>
            <person name="Yarden O."/>
            <person name="de Vries R.P."/>
            <person name="Wiebenga A."/>
            <person name="Stenlid J."/>
            <person name="Eastwood D."/>
            <person name="Grigoriev I.V."/>
            <person name="Berka R.M."/>
            <person name="Blanchette R.A."/>
            <person name="Kersten P."/>
            <person name="Martinez A.T."/>
            <person name="Vicuna R."/>
            <person name="Cullen D."/>
        </authorList>
    </citation>
    <scope>NUCLEOTIDE SEQUENCE [LARGE SCALE GENOMIC DNA]</scope>
    <source>
        <strain evidence="4 5">B</strain>
    </source>
</reference>
<keyword evidence="2" id="KW-0472">Membrane</keyword>
<evidence type="ECO:0000313" key="5">
    <source>
        <dbReference type="Proteomes" id="UP000016930"/>
    </source>
</evidence>
<evidence type="ECO:0000313" key="4">
    <source>
        <dbReference type="EMBL" id="EMD37701.1"/>
    </source>
</evidence>
<dbReference type="Pfam" id="PF20153">
    <property type="entry name" value="DUF6535"/>
    <property type="match status" value="1"/>
</dbReference>
<dbReference type="OrthoDB" id="3219854at2759"/>
<evidence type="ECO:0000256" key="1">
    <source>
        <dbReference type="SAM" id="MobiDB-lite"/>
    </source>
</evidence>
<feature type="compositionally biased region" description="Polar residues" evidence="1">
    <location>
        <begin position="40"/>
        <end position="52"/>
    </location>
</feature>
<keyword evidence="5" id="KW-1185">Reference proteome</keyword>
<accession>M2RFU9</accession>
<keyword evidence="2" id="KW-0812">Transmembrane</keyword>
<organism evidence="4 5">
    <name type="scientific">Ceriporiopsis subvermispora (strain B)</name>
    <name type="common">White-rot fungus</name>
    <name type="synonym">Gelatoporia subvermispora</name>
    <dbReference type="NCBI Taxonomy" id="914234"/>
    <lineage>
        <taxon>Eukaryota</taxon>
        <taxon>Fungi</taxon>
        <taxon>Dikarya</taxon>
        <taxon>Basidiomycota</taxon>
        <taxon>Agaricomycotina</taxon>
        <taxon>Agaricomycetes</taxon>
        <taxon>Polyporales</taxon>
        <taxon>Gelatoporiaceae</taxon>
        <taxon>Gelatoporia</taxon>
    </lineage>
</organism>
<protein>
    <recommendedName>
        <fullName evidence="3">DUF6535 domain-containing protein</fullName>
    </recommendedName>
</protein>
<feature type="transmembrane region" description="Helical" evidence="2">
    <location>
        <begin position="392"/>
        <end position="418"/>
    </location>
</feature>
<feature type="transmembrane region" description="Helical" evidence="2">
    <location>
        <begin position="368"/>
        <end position="386"/>
    </location>
</feature>
<sequence>MMASGNLGSTSSVRTPGGTPVSSAAPADATHDDGTDTRGDANTSQGDSQSPGITPEVRDNMMGFLQEVLTLDHMRAQLPGLYDSISRAVDSGLSFTDPLGQLMMRRVERAAGSTLVPDDVPEYFEQNSDNVSDNEHVLRNNHPQQQTEQNGGDATLDALRAIVNHELGPNALPLDPSEEEKCKCFRHIRPHYQLKPADEATNKAWASCAKRLKEHDEAVAKTWKEEIDTLLVFSGLFSAILTAFNVELYTSLAPAANPDLNSFILLQISGQLSNITSTSPSAPSVLPILSASSIDSPPSVPSIWINVLWFSSLALSLSTACMGIVVRQWLNHFVSISVTEPKESAFIHRLRWDEGIIPWRVPEITSTLPILLQLSLILFLAGLLILLATLNTIVACVFAGIVAVLLLFLVFTTTAPAFRPKCPYKSPQALVFYWIAQRVASLVMFRKLGDVLYTFFKRKLGKNITGMPSRVRAETSLPSHGQPRDAPKGNNWDLLAKVRSYFASLADTATAPGESYWSWRAQEQIIVGKELNVRSEAWLRSWQTNKTEAHLLLAADSLLTDDSFLREVVEPCILQSAYNAKDVIDNIALIIASRPLSYNATMAIALGSMKLIPRILAIESHVLAKEIATQFIRTLSPHIAAFQTTPTNQSAFIVGYARLCSDIFPVELRVEIAEQLVKIQSAAFGWRKPVPTDEPPVPHDNIYFFAIWAVDNIRDAMNEGDWATGFYTTSVVLFLACMSPASCYKKHLQFMVRGVVNLCMRYRATWIPVIREARACDTPSGMGDHPGRCFIEDVLTLIECHEHGAELVDWKDKTANDPWFADPLLKELDWAMVDSNERDFH</sequence>
<dbReference type="HOGENOM" id="CLU_338311_0_0_1"/>
<feature type="compositionally biased region" description="Polar residues" evidence="1">
    <location>
        <begin position="1"/>
        <end position="14"/>
    </location>
</feature>
<dbReference type="AlphaFoldDB" id="M2RFU9"/>
<dbReference type="InterPro" id="IPR045338">
    <property type="entry name" value="DUF6535"/>
</dbReference>
<evidence type="ECO:0000259" key="3">
    <source>
        <dbReference type="Pfam" id="PF20153"/>
    </source>
</evidence>
<dbReference type="EMBL" id="KB445796">
    <property type="protein sequence ID" value="EMD37701.1"/>
    <property type="molecule type" value="Genomic_DNA"/>
</dbReference>
<gene>
    <name evidence="4" type="ORF">CERSUDRAFT_114338</name>
</gene>
<evidence type="ECO:0000256" key="2">
    <source>
        <dbReference type="SAM" id="Phobius"/>
    </source>
</evidence>
<proteinExistence type="predicted"/>
<feature type="compositionally biased region" description="Basic and acidic residues" evidence="1">
    <location>
        <begin position="29"/>
        <end position="39"/>
    </location>
</feature>
<feature type="domain" description="DUF6535" evidence="3">
    <location>
        <begin position="205"/>
        <end position="388"/>
    </location>
</feature>